<dbReference type="PANTHER" id="PTHR30126:SF98">
    <property type="entry name" value="HTH-TYPE TRANSCRIPTIONAL ACTIVATOR BAUR"/>
    <property type="match status" value="1"/>
</dbReference>
<dbReference type="PANTHER" id="PTHR30126">
    <property type="entry name" value="HTH-TYPE TRANSCRIPTIONAL REGULATOR"/>
    <property type="match status" value="1"/>
</dbReference>
<gene>
    <name evidence="6" type="ORF">DI569_08475</name>
</gene>
<dbReference type="InterPro" id="IPR000847">
    <property type="entry name" value="LysR_HTH_N"/>
</dbReference>
<dbReference type="Gene3D" id="1.10.10.10">
    <property type="entry name" value="Winged helix-like DNA-binding domain superfamily/Winged helix DNA-binding domain"/>
    <property type="match status" value="2"/>
</dbReference>
<organism evidence="6 7">
    <name type="scientific">Sphingopyxis macrogoltabida</name>
    <name type="common">Sphingomonas macrogoltabidus</name>
    <dbReference type="NCBI Taxonomy" id="33050"/>
    <lineage>
        <taxon>Bacteria</taxon>
        <taxon>Pseudomonadati</taxon>
        <taxon>Pseudomonadota</taxon>
        <taxon>Alphaproteobacteria</taxon>
        <taxon>Sphingomonadales</taxon>
        <taxon>Sphingomonadaceae</taxon>
        <taxon>Sphingopyxis</taxon>
    </lineage>
</organism>
<name>A0A2W5L6R3_SPHMC</name>
<sequence length="383" mass="41604">MDSLQLNLRHLRALHSIVRLGSISAAALDIHLTQPAITQGIARLEAAIGAPLFDRRANGMEPRASAIILSDRVETALKLVNNRRVTSTQMRAFNYLARTGSYTAAAAASGVSQASLHRSVSDLSLAYGFALVERRGRGLALTAKGREIARRFSLARAELDAGLDEIATLGGQETGHIALGAMPLARALVLPRVMAKYHEIHPDVRFVVMEGSHTELIGPLRDGELSIIVGALRGGSAGPDLIEKPLFVDEPVVIASADHPLAGRAASIEELARYPWVMPGTHAPLRTSWEQWFVDAGQAVPTVPIECGSVIIIRQLLMDGNFLTLLSRNQVNLELDAGRLARVDTRLGIRRSIGMTCRAEWNPTRLQRAFIELLEQEIPIIDS</sequence>
<protein>
    <submittedName>
        <fullName evidence="6">LysR family transcriptional regulator</fullName>
    </submittedName>
</protein>
<evidence type="ECO:0000256" key="2">
    <source>
        <dbReference type="ARBA" id="ARBA00023015"/>
    </source>
</evidence>
<dbReference type="Gene3D" id="3.40.190.10">
    <property type="entry name" value="Periplasmic binding protein-like II"/>
    <property type="match status" value="2"/>
</dbReference>
<proteinExistence type="inferred from homology"/>
<comment type="similarity">
    <text evidence="1">Belongs to the LysR transcriptional regulatory family.</text>
</comment>
<keyword evidence="3" id="KW-0238">DNA-binding</keyword>
<keyword evidence="4" id="KW-0804">Transcription</keyword>
<comment type="caution">
    <text evidence="6">The sequence shown here is derived from an EMBL/GenBank/DDBJ whole genome shotgun (WGS) entry which is preliminary data.</text>
</comment>
<dbReference type="InterPro" id="IPR005119">
    <property type="entry name" value="LysR_subst-bd"/>
</dbReference>
<dbReference type="EMBL" id="QFPJ01000015">
    <property type="protein sequence ID" value="PZQ22335.1"/>
    <property type="molecule type" value="Genomic_DNA"/>
</dbReference>
<evidence type="ECO:0000256" key="4">
    <source>
        <dbReference type="ARBA" id="ARBA00023163"/>
    </source>
</evidence>
<evidence type="ECO:0000313" key="6">
    <source>
        <dbReference type="EMBL" id="PZQ22335.1"/>
    </source>
</evidence>
<dbReference type="InterPro" id="IPR036388">
    <property type="entry name" value="WH-like_DNA-bd_sf"/>
</dbReference>
<evidence type="ECO:0000313" key="7">
    <source>
        <dbReference type="Proteomes" id="UP000248597"/>
    </source>
</evidence>
<accession>A0A2W5L6R3</accession>
<dbReference type="PRINTS" id="PR00039">
    <property type="entry name" value="HTHLYSR"/>
</dbReference>
<feature type="domain" description="HTH lysR-type" evidence="5">
    <location>
        <begin position="6"/>
        <end position="63"/>
    </location>
</feature>
<dbReference type="Pfam" id="PF03466">
    <property type="entry name" value="LysR_substrate"/>
    <property type="match status" value="1"/>
</dbReference>
<evidence type="ECO:0000256" key="1">
    <source>
        <dbReference type="ARBA" id="ARBA00009437"/>
    </source>
</evidence>
<keyword evidence="2" id="KW-0805">Transcription regulation</keyword>
<dbReference type="Proteomes" id="UP000248597">
    <property type="component" value="Unassembled WGS sequence"/>
</dbReference>
<dbReference type="AlphaFoldDB" id="A0A2W5L6R3"/>
<dbReference type="InterPro" id="IPR036390">
    <property type="entry name" value="WH_DNA-bd_sf"/>
</dbReference>
<dbReference type="GO" id="GO:0003700">
    <property type="term" value="F:DNA-binding transcription factor activity"/>
    <property type="evidence" value="ECO:0007669"/>
    <property type="project" value="InterPro"/>
</dbReference>
<evidence type="ECO:0000256" key="3">
    <source>
        <dbReference type="ARBA" id="ARBA00023125"/>
    </source>
</evidence>
<dbReference type="Pfam" id="PF00126">
    <property type="entry name" value="HTH_1"/>
    <property type="match status" value="2"/>
</dbReference>
<dbReference type="SUPFAM" id="SSF53850">
    <property type="entry name" value="Periplasmic binding protein-like II"/>
    <property type="match status" value="1"/>
</dbReference>
<dbReference type="GO" id="GO:0000976">
    <property type="term" value="F:transcription cis-regulatory region binding"/>
    <property type="evidence" value="ECO:0007669"/>
    <property type="project" value="TreeGrafter"/>
</dbReference>
<dbReference type="SUPFAM" id="SSF46785">
    <property type="entry name" value="Winged helix' DNA-binding domain"/>
    <property type="match status" value="2"/>
</dbReference>
<feature type="domain" description="HTH lysR-type" evidence="5">
    <location>
        <begin position="85"/>
        <end position="142"/>
    </location>
</feature>
<dbReference type="PROSITE" id="PS50931">
    <property type="entry name" value="HTH_LYSR"/>
    <property type="match status" value="2"/>
</dbReference>
<reference evidence="6 7" key="1">
    <citation type="submission" date="2017-08" db="EMBL/GenBank/DDBJ databases">
        <title>Infants hospitalized years apart are colonized by the same room-sourced microbial strains.</title>
        <authorList>
            <person name="Brooks B."/>
            <person name="Olm M.R."/>
            <person name="Firek B.A."/>
            <person name="Baker R."/>
            <person name="Thomas B.C."/>
            <person name="Morowitz M.J."/>
            <person name="Banfield J.F."/>
        </authorList>
    </citation>
    <scope>NUCLEOTIDE SEQUENCE [LARGE SCALE GENOMIC DNA]</scope>
    <source>
        <strain evidence="6">S2_005_003_R2_47</strain>
    </source>
</reference>
<evidence type="ECO:0000259" key="5">
    <source>
        <dbReference type="PROSITE" id="PS50931"/>
    </source>
</evidence>